<comment type="subcellular location">
    <subcellularLocation>
        <location evidence="1">Nucleus</location>
    </subcellularLocation>
</comment>
<evidence type="ECO:0000313" key="8">
    <source>
        <dbReference type="EMBL" id="KAK1574069.1"/>
    </source>
</evidence>
<comment type="caution">
    <text evidence="8">The sequence shown here is derived from an EMBL/GenBank/DDBJ whole genome shotgun (WGS) entry which is preliminary data.</text>
</comment>
<evidence type="ECO:0000256" key="6">
    <source>
        <dbReference type="SAM" id="MobiDB-lite"/>
    </source>
</evidence>
<dbReference type="PROSITE" id="PS00036">
    <property type="entry name" value="BZIP_BASIC"/>
    <property type="match status" value="1"/>
</dbReference>
<evidence type="ECO:0000256" key="4">
    <source>
        <dbReference type="ARBA" id="ARBA00023242"/>
    </source>
</evidence>
<evidence type="ECO:0000256" key="5">
    <source>
        <dbReference type="SAM" id="Coils"/>
    </source>
</evidence>
<keyword evidence="5" id="KW-0175">Coiled coil</keyword>
<dbReference type="RefSeq" id="XP_060409624.1">
    <property type="nucleotide sequence ID" value="XM_060561573.1"/>
</dbReference>
<protein>
    <submittedName>
        <fullName evidence="8">BZIP transcription factor</fullName>
    </submittedName>
</protein>
<dbReference type="Gene3D" id="1.20.5.170">
    <property type="match status" value="1"/>
</dbReference>
<feature type="compositionally biased region" description="Polar residues" evidence="6">
    <location>
        <begin position="26"/>
        <end position="35"/>
    </location>
</feature>
<accession>A0AAD8PQT8</accession>
<evidence type="ECO:0000313" key="9">
    <source>
        <dbReference type="Proteomes" id="UP001230504"/>
    </source>
</evidence>
<dbReference type="InterPro" id="IPR004827">
    <property type="entry name" value="bZIP"/>
</dbReference>
<dbReference type="GeneID" id="85445813"/>
<evidence type="ECO:0000256" key="3">
    <source>
        <dbReference type="ARBA" id="ARBA00023163"/>
    </source>
</evidence>
<keyword evidence="3" id="KW-0804">Transcription</keyword>
<sequence>MDYYSASGASTSEQGGLPGRAASFKPTPNSFANSTDRTKSQQKEHEQQQQRTQFLFHQQQQRLQQPIGPRADSSQSAFVSLSALNSAHGAPPSVVDRHSSTSTQSPSGWPDSPVSNVTDSLSSPTSSVISPPAPPIDPLLLGSAKGTEGPRTEDASEAPKRRRGRPRLSDASPETASAVAPTPTKVQKKSASRRTSTASASGVDEHADGHSGSTVNDKKNRIRARNREAAYKCRQKKQKGIEELQTQEAVMENINKSLNSEAAQLRGEILMLKNMVLQHGGCGCPYIEEYISGAAQNLVQSSMAASASAAGGGMQMHSQDCRNGTGEEGYIDWKLFDMDTKADMPSLESESGFSGYDDLASHSARAHSQEVSMD</sequence>
<feature type="region of interest" description="Disordered" evidence="6">
    <location>
        <begin position="344"/>
        <end position="374"/>
    </location>
</feature>
<reference evidence="8" key="1">
    <citation type="submission" date="2021-06" db="EMBL/GenBank/DDBJ databases">
        <title>Comparative genomics, transcriptomics and evolutionary studies reveal genomic signatures of adaptation to plant cell wall in hemibiotrophic fungi.</title>
        <authorList>
            <consortium name="DOE Joint Genome Institute"/>
            <person name="Baroncelli R."/>
            <person name="Diaz J.F."/>
            <person name="Benocci T."/>
            <person name="Peng M."/>
            <person name="Battaglia E."/>
            <person name="Haridas S."/>
            <person name="Andreopoulos W."/>
            <person name="Labutti K."/>
            <person name="Pangilinan J."/>
            <person name="Floch G.L."/>
            <person name="Makela M.R."/>
            <person name="Henrissat B."/>
            <person name="Grigoriev I.V."/>
            <person name="Crouch J.A."/>
            <person name="De Vries R.P."/>
            <person name="Sukno S.A."/>
            <person name="Thon M.R."/>
        </authorList>
    </citation>
    <scope>NUCLEOTIDE SEQUENCE</scope>
    <source>
        <strain evidence="8">CBS 125086</strain>
    </source>
</reference>
<dbReference type="SUPFAM" id="SSF57959">
    <property type="entry name" value="Leucine zipper domain"/>
    <property type="match status" value="1"/>
</dbReference>
<dbReference type="PANTHER" id="PTHR19304">
    <property type="entry name" value="CYCLIC-AMP RESPONSE ELEMENT BINDING PROTEIN"/>
    <property type="match status" value="1"/>
</dbReference>
<feature type="compositionally biased region" description="Basic and acidic residues" evidence="6">
    <location>
        <begin position="36"/>
        <end position="48"/>
    </location>
</feature>
<proteinExistence type="predicted"/>
<feature type="coiled-coil region" evidence="5">
    <location>
        <begin position="241"/>
        <end position="275"/>
    </location>
</feature>
<dbReference type="SMART" id="SM00338">
    <property type="entry name" value="BRLZ"/>
    <property type="match status" value="1"/>
</dbReference>
<dbReference type="AlphaFoldDB" id="A0AAD8PQT8"/>
<dbReference type="InterPro" id="IPR051027">
    <property type="entry name" value="bZIP_transcription_factors"/>
</dbReference>
<feature type="compositionally biased region" description="Low complexity" evidence="6">
    <location>
        <begin position="49"/>
        <end position="65"/>
    </location>
</feature>
<dbReference type="GO" id="GO:0003700">
    <property type="term" value="F:DNA-binding transcription factor activity"/>
    <property type="evidence" value="ECO:0007669"/>
    <property type="project" value="InterPro"/>
</dbReference>
<dbReference type="InterPro" id="IPR046347">
    <property type="entry name" value="bZIP_sf"/>
</dbReference>
<dbReference type="EMBL" id="JAHLJV010000081">
    <property type="protein sequence ID" value="KAK1574069.1"/>
    <property type="molecule type" value="Genomic_DNA"/>
</dbReference>
<feature type="compositionally biased region" description="Low complexity" evidence="6">
    <location>
        <begin position="117"/>
        <end position="130"/>
    </location>
</feature>
<evidence type="ECO:0000259" key="7">
    <source>
        <dbReference type="PROSITE" id="PS50217"/>
    </source>
</evidence>
<name>A0AAD8PQT8_9PEZI</name>
<keyword evidence="2" id="KW-0805">Transcription regulation</keyword>
<dbReference type="Pfam" id="PF00170">
    <property type="entry name" value="bZIP_1"/>
    <property type="match status" value="1"/>
</dbReference>
<keyword evidence="4" id="KW-0539">Nucleus</keyword>
<dbReference type="PROSITE" id="PS50217">
    <property type="entry name" value="BZIP"/>
    <property type="match status" value="1"/>
</dbReference>
<evidence type="ECO:0000256" key="1">
    <source>
        <dbReference type="ARBA" id="ARBA00004123"/>
    </source>
</evidence>
<feature type="compositionally biased region" description="Basic and acidic residues" evidence="6">
    <location>
        <begin position="148"/>
        <end position="159"/>
    </location>
</feature>
<dbReference type="CDD" id="cd14687">
    <property type="entry name" value="bZIP_ATF2"/>
    <property type="match status" value="1"/>
</dbReference>
<dbReference type="GO" id="GO:0005634">
    <property type="term" value="C:nucleus"/>
    <property type="evidence" value="ECO:0007669"/>
    <property type="project" value="UniProtKB-SubCell"/>
</dbReference>
<feature type="compositionally biased region" description="Polar residues" evidence="6">
    <location>
        <begin position="72"/>
        <end position="85"/>
    </location>
</feature>
<keyword evidence="9" id="KW-1185">Reference proteome</keyword>
<dbReference type="Proteomes" id="UP001230504">
    <property type="component" value="Unassembled WGS sequence"/>
</dbReference>
<organism evidence="8 9">
    <name type="scientific">Colletotrichum navitas</name>
    <dbReference type="NCBI Taxonomy" id="681940"/>
    <lineage>
        <taxon>Eukaryota</taxon>
        <taxon>Fungi</taxon>
        <taxon>Dikarya</taxon>
        <taxon>Ascomycota</taxon>
        <taxon>Pezizomycotina</taxon>
        <taxon>Sordariomycetes</taxon>
        <taxon>Hypocreomycetidae</taxon>
        <taxon>Glomerellales</taxon>
        <taxon>Glomerellaceae</taxon>
        <taxon>Colletotrichum</taxon>
        <taxon>Colletotrichum graminicola species complex</taxon>
    </lineage>
</organism>
<gene>
    <name evidence="8" type="ORF">LY79DRAFT_593549</name>
</gene>
<feature type="region of interest" description="Disordered" evidence="6">
    <location>
        <begin position="1"/>
        <end position="223"/>
    </location>
</feature>
<evidence type="ECO:0000256" key="2">
    <source>
        <dbReference type="ARBA" id="ARBA00023015"/>
    </source>
</evidence>
<feature type="domain" description="BZIP" evidence="7">
    <location>
        <begin position="216"/>
        <end position="279"/>
    </location>
</feature>